<protein>
    <recommendedName>
        <fullName evidence="2">Putative gluconeogenesis factor</fullName>
    </recommendedName>
</protein>
<dbReference type="PANTHER" id="PTHR30135">
    <property type="entry name" value="UNCHARACTERIZED PROTEIN YVCK-RELATED"/>
    <property type="match status" value="1"/>
</dbReference>
<comment type="function">
    <text evidence="2">Required for morphogenesis under gluconeogenic growth conditions.</text>
</comment>
<evidence type="ECO:0000313" key="5">
    <source>
        <dbReference type="EMBL" id="XBC49800.1"/>
    </source>
</evidence>
<dbReference type="PANTHER" id="PTHR30135:SF3">
    <property type="entry name" value="GLUCONEOGENESIS FACTOR-RELATED"/>
    <property type="match status" value="1"/>
</dbReference>
<evidence type="ECO:0000313" key="6">
    <source>
        <dbReference type="EMBL" id="XBC51858.1"/>
    </source>
</evidence>
<dbReference type="Gene3D" id="3.40.50.10680">
    <property type="entry name" value="CofD-like domains"/>
    <property type="match status" value="1"/>
</dbReference>
<dbReference type="InterPro" id="IPR002882">
    <property type="entry name" value="CofD"/>
</dbReference>
<dbReference type="HAMAP" id="MF_00973">
    <property type="entry name" value="Gluconeogen_factor"/>
    <property type="match status" value="1"/>
</dbReference>
<evidence type="ECO:0000313" key="3">
    <source>
        <dbReference type="EMBL" id="XBC46402.1"/>
    </source>
</evidence>
<accession>A0AB74U0A6</accession>
<dbReference type="RefSeq" id="WP_347298378.1">
    <property type="nucleotide sequence ID" value="NZ_CP142433.1"/>
</dbReference>
<evidence type="ECO:0000256" key="2">
    <source>
        <dbReference type="HAMAP-Rule" id="MF_00973"/>
    </source>
</evidence>
<dbReference type="EMBL" id="CP142436">
    <property type="protein sequence ID" value="XBC51858.1"/>
    <property type="molecule type" value="Genomic_DNA"/>
</dbReference>
<evidence type="ECO:0000256" key="1">
    <source>
        <dbReference type="ARBA" id="ARBA00022490"/>
    </source>
</evidence>
<sequence>MRQGNKPTSRRPNIVVIGGGTGLPVILKSLKELNAQLTGIVTVADDGGSSGKLREAFDSVPPGDLRNVLTALSDIPELQRAIFQYRFKSKDKSFDGHAIGNFIIQATTELKGNIYEAIQLLAKMMHVDGSVYPSAEVPLVLHARYKDGTTGSGESKIAQAGKMIDYVAVSRADNHGPVEPGRKVVSAIMNADMVVLGPGSLFTSILPNLMIPDLGKALLETSAKVVYICNIMTQLGETEDFTDAEHVDVLHRHLGQPFIDIALVNNGHVPFEHVSKENSEYLYQVKHDFQGLSNQVPTVISDDFLSLSDKGVFHNGPKVARELFKTANDVQGRRRVMGGNLTQ</sequence>
<dbReference type="SUPFAM" id="SSF142338">
    <property type="entry name" value="CofD-like"/>
    <property type="match status" value="1"/>
</dbReference>
<dbReference type="AlphaFoldDB" id="A0AB74U0A6"/>
<reference evidence="4" key="1">
    <citation type="submission" date="2023-12" db="EMBL/GenBank/DDBJ databases">
        <title>Dolosigranulum savutii sp. nov. isolated from human upper respiratory samples collected in Botswana.</title>
        <authorList>
            <person name="Kelly M.S."/>
        </authorList>
    </citation>
    <scope>NUCLEOTIDE SEQUENCE</scope>
    <source>
        <strain evidence="6">MSK211</strain>
        <strain evidence="5">MSK294</strain>
        <strain evidence="4">MSK312</strain>
        <strain evidence="3">MSK433</strain>
    </source>
</reference>
<dbReference type="CDD" id="cd07187">
    <property type="entry name" value="YvcK_like"/>
    <property type="match status" value="1"/>
</dbReference>
<name>A0AB74U0A6_9LACT</name>
<keyword evidence="1 2" id="KW-0963">Cytoplasm</keyword>
<dbReference type="NCBIfam" id="TIGR01826">
    <property type="entry name" value="CofD_related"/>
    <property type="match status" value="1"/>
</dbReference>
<dbReference type="GO" id="GO:0005737">
    <property type="term" value="C:cytoplasm"/>
    <property type="evidence" value="ECO:0007669"/>
    <property type="project" value="UniProtKB-SubCell"/>
</dbReference>
<dbReference type="EMBL" id="CP142433">
    <property type="protein sequence ID" value="XBC46402.1"/>
    <property type="molecule type" value="Genomic_DNA"/>
</dbReference>
<evidence type="ECO:0000313" key="4">
    <source>
        <dbReference type="EMBL" id="XBC48386.1"/>
    </source>
</evidence>
<dbReference type="GO" id="GO:0043743">
    <property type="term" value="F:LPPG:FO 2-phospho-L-lactate transferase activity"/>
    <property type="evidence" value="ECO:0007669"/>
    <property type="project" value="InterPro"/>
</dbReference>
<dbReference type="Pfam" id="PF01933">
    <property type="entry name" value="CofD"/>
    <property type="match status" value="1"/>
</dbReference>
<proteinExistence type="inferred from homology"/>
<comment type="subcellular location">
    <subcellularLocation>
        <location evidence="2">Cytoplasm</location>
    </subcellularLocation>
</comment>
<organism evidence="4">
    <name type="scientific">Dolosigranulum savutiense</name>
    <dbReference type="NCBI Taxonomy" id="3110288"/>
    <lineage>
        <taxon>Bacteria</taxon>
        <taxon>Bacillati</taxon>
        <taxon>Bacillota</taxon>
        <taxon>Bacilli</taxon>
        <taxon>Lactobacillales</taxon>
        <taxon>Carnobacteriaceae</taxon>
        <taxon>Dolosigranulum</taxon>
    </lineage>
</organism>
<dbReference type="EMBL" id="CP142435">
    <property type="protein sequence ID" value="XBC49800.1"/>
    <property type="molecule type" value="Genomic_DNA"/>
</dbReference>
<dbReference type="InterPro" id="IPR038136">
    <property type="entry name" value="CofD-like_dom_sf"/>
</dbReference>
<gene>
    <name evidence="4" type="primary">yvcK</name>
    <name evidence="5" type="ORF">VUQ06_00850</name>
    <name evidence="6" type="ORF">VUQ07_01895</name>
    <name evidence="3" type="ORF">VUQ08_01960</name>
    <name evidence="4" type="ORF">VUQ09_03070</name>
</gene>
<dbReference type="GO" id="GO:0008360">
    <property type="term" value="P:regulation of cell shape"/>
    <property type="evidence" value="ECO:0007669"/>
    <property type="project" value="UniProtKB-UniRule"/>
</dbReference>
<dbReference type="InterPro" id="IPR010119">
    <property type="entry name" value="Gluconeogen_factor"/>
</dbReference>
<dbReference type="EMBL" id="CP142434">
    <property type="protein sequence ID" value="XBC48386.1"/>
    <property type="molecule type" value="Genomic_DNA"/>
</dbReference>
<dbReference type="KEGG" id="dst:VUQ06_00850"/>
<comment type="similarity">
    <text evidence="2">Belongs to the gluconeogenesis factor family.</text>
</comment>